<dbReference type="PANTHER" id="PTHR39244">
    <property type="entry name" value="NATTERIN-4"/>
    <property type="match status" value="1"/>
</dbReference>
<dbReference type="SMR" id="Q6YNX3"/>
<dbReference type="InterPro" id="IPR036242">
    <property type="entry name" value="Agglutinin_dom_sf"/>
</dbReference>
<dbReference type="Pfam" id="PF07468">
    <property type="entry name" value="Agglutinin"/>
    <property type="match status" value="2"/>
</dbReference>
<dbReference type="Gene3D" id="2.80.10.50">
    <property type="match status" value="2"/>
</dbReference>
<feature type="domain" description="Agglutinin" evidence="1">
    <location>
        <begin position="159"/>
        <end position="299"/>
    </location>
</feature>
<dbReference type="EMBL" id="AY048755">
    <property type="protein sequence ID" value="AAL05954.1"/>
    <property type="molecule type" value="mRNA"/>
</dbReference>
<dbReference type="PANTHER" id="PTHR39244:SF5">
    <property type="entry name" value="NATTERIN-3-LIKE"/>
    <property type="match status" value="1"/>
</dbReference>
<dbReference type="InterPro" id="IPR008998">
    <property type="entry name" value="Agglutinin"/>
</dbReference>
<reference evidence="2" key="1">
    <citation type="submission" date="2001-07" db="EMBL/GenBank/DDBJ databases">
        <title>Amaranthus caudatus agglutinin.</title>
        <authorList>
            <person name="Guo H.N."/>
            <person name="Tian Y.C."/>
            <person name="Zhou Y.G."/>
        </authorList>
    </citation>
    <scope>NUCLEOTIDE SEQUENCE</scope>
</reference>
<dbReference type="SMART" id="SM00791">
    <property type="entry name" value="Agglutinin"/>
    <property type="match status" value="2"/>
</dbReference>
<protein>
    <submittedName>
        <fullName evidence="2">Agglutinin</fullName>
    </submittedName>
</protein>
<evidence type="ECO:0000259" key="1">
    <source>
        <dbReference type="SMART" id="SM00791"/>
    </source>
</evidence>
<feature type="domain" description="Agglutinin" evidence="1">
    <location>
        <begin position="2"/>
        <end position="154"/>
    </location>
</feature>
<evidence type="ECO:0000313" key="2">
    <source>
        <dbReference type="EMBL" id="AAL05954.1"/>
    </source>
</evidence>
<dbReference type="AlphaFoldDB" id="Q6YNX3"/>
<organism evidence="2">
    <name type="scientific">Amaranthus caudatus</name>
    <name type="common">Love-lies-bleeding</name>
    <name type="synonym">Inca-wheat</name>
    <dbReference type="NCBI Taxonomy" id="3567"/>
    <lineage>
        <taxon>Eukaryota</taxon>
        <taxon>Viridiplantae</taxon>
        <taxon>Streptophyta</taxon>
        <taxon>Embryophyta</taxon>
        <taxon>Tracheophyta</taxon>
        <taxon>Spermatophyta</taxon>
        <taxon>Magnoliopsida</taxon>
        <taxon>eudicotyledons</taxon>
        <taxon>Gunneridae</taxon>
        <taxon>Pentapetalae</taxon>
        <taxon>Caryophyllales</taxon>
        <taxon>Amaranthaceae</taxon>
        <taxon>Amaranthus</taxon>
    </lineage>
</organism>
<dbReference type="InterPro" id="IPR053237">
    <property type="entry name" value="Natterin_C"/>
</dbReference>
<proteinExistence type="evidence at transcript level"/>
<name>Q6YNX3_AMACA</name>
<dbReference type="SUPFAM" id="SSF50382">
    <property type="entry name" value="Agglutinin"/>
    <property type="match status" value="2"/>
</dbReference>
<sequence length="304" mass="34858">MAGLPVIMCLKSNNNQKYLRYQSDNIQQYGLLQFSADKILDPLAQFEVEPSKTYDGLVHIKSRYTNKYLVRWSPNHYWITASANEPDENKSNWACTLFKPLYVEEGNMKKVRLLHVQLGHYTQNYTVGGSFVSYLFAESSQIDTGSKDVFHVIDWKSIFQFPKRYVTFKGNNGKYLGVITINQLPCLQFGYDNLNDPKVAHEMFVTSNGTICIKSTYMNKFWRLSTDDWILVDGNDPRETNEAAALFRSDVHDFNVISLLNMQKTWFIKRFTSGKPGFINCMNAATQNVDETAILEIIGLGSNN</sequence>
<accession>Q6YNX3</accession>